<protein>
    <recommendedName>
        <fullName evidence="3">DUF4297 domain-containing protein</fullName>
    </recommendedName>
</protein>
<organism evidence="1 2">
    <name type="scientific">Hymenobacter chitinivorans DSM 11115</name>
    <dbReference type="NCBI Taxonomy" id="1121954"/>
    <lineage>
        <taxon>Bacteria</taxon>
        <taxon>Pseudomonadati</taxon>
        <taxon>Bacteroidota</taxon>
        <taxon>Cytophagia</taxon>
        <taxon>Cytophagales</taxon>
        <taxon>Hymenobacteraceae</taxon>
        <taxon>Hymenobacter</taxon>
    </lineage>
</organism>
<dbReference type="AlphaFoldDB" id="A0A2M9ASY5"/>
<dbReference type="EMBL" id="PGFA01000004">
    <property type="protein sequence ID" value="PJJ48810.1"/>
    <property type="molecule type" value="Genomic_DNA"/>
</dbReference>
<evidence type="ECO:0008006" key="3">
    <source>
        <dbReference type="Google" id="ProtNLM"/>
    </source>
</evidence>
<gene>
    <name evidence="1" type="ORF">CLV45_4522</name>
</gene>
<proteinExistence type="predicted"/>
<dbReference type="RefSeq" id="WP_157807738.1">
    <property type="nucleotide sequence ID" value="NZ_PGFA01000004.1"/>
</dbReference>
<sequence>MANITDDAQFHNDASKSRYGDLYQYIIALEHCLNAPAGGVIYIEQRGDVANESISVEIKHHDSKKHTIAEKHIDFWKTLKNWVVNRDVIAGYSELILLTTSNITLNSKLHNWNEISAPQKLNIIKEIKNDVLTNNTNKTIQPFIKYIFEFLPNGHNDTHLLSILDRFKIISNQPRILEKIADIQKLNQFKFIPFKNRTPFIQELLSYIIFRCVVEDLSQSVSSELKASESWLVRIDAFNAFAEAKIKHYVKDSTPIITTYRNHTSDVSKYSQYVFVKEIEKINYNTEIQEAVNNFHRAFLTTLDMSNDDPLFVMAVEGLQEVILDDLVLLKKTILLENECSDKKQAERNAKICFARAMGFDIRKIQGYELDHTFFQRGTIHQVVDLESFNWHIELE</sequence>
<reference evidence="1 2" key="1">
    <citation type="submission" date="2017-11" db="EMBL/GenBank/DDBJ databases">
        <title>Genomic Encyclopedia of Archaeal and Bacterial Type Strains, Phase II (KMG-II): From Individual Species to Whole Genera.</title>
        <authorList>
            <person name="Goeker M."/>
        </authorList>
    </citation>
    <scope>NUCLEOTIDE SEQUENCE [LARGE SCALE GENOMIC DNA]</scope>
    <source>
        <strain evidence="1 2">DSM 11115</strain>
    </source>
</reference>
<name>A0A2M9ASY5_9BACT</name>
<dbReference type="OrthoDB" id="8564076at2"/>
<comment type="caution">
    <text evidence="1">The sequence shown here is derived from an EMBL/GenBank/DDBJ whole genome shotgun (WGS) entry which is preliminary data.</text>
</comment>
<dbReference type="Proteomes" id="UP000228535">
    <property type="component" value="Unassembled WGS sequence"/>
</dbReference>
<accession>A0A2M9ASY5</accession>
<keyword evidence="2" id="KW-1185">Reference proteome</keyword>
<evidence type="ECO:0000313" key="1">
    <source>
        <dbReference type="EMBL" id="PJJ48810.1"/>
    </source>
</evidence>
<evidence type="ECO:0000313" key="2">
    <source>
        <dbReference type="Proteomes" id="UP000228535"/>
    </source>
</evidence>